<comment type="caution">
    <text evidence="1">The sequence shown here is derived from an EMBL/GenBank/DDBJ whole genome shotgun (WGS) entry which is preliminary data.</text>
</comment>
<sequence>MKSGWVFASGLCLLAACGQNERDIVTFEGARFEGDLRSERGDRAAFVASGGPASVSLEGAKQAAQYQVVQHCIAYLGTSDAAWVNGPDVPDAELVVTDNRVVLTGRCVEP</sequence>
<accession>A0ABQ1KGK1</accession>
<evidence type="ECO:0000313" key="2">
    <source>
        <dbReference type="Proteomes" id="UP000645462"/>
    </source>
</evidence>
<keyword evidence="2" id="KW-1185">Reference proteome</keyword>
<dbReference type="PROSITE" id="PS51257">
    <property type="entry name" value="PROKAR_LIPOPROTEIN"/>
    <property type="match status" value="1"/>
</dbReference>
<evidence type="ECO:0000313" key="1">
    <source>
        <dbReference type="EMBL" id="GGB96323.1"/>
    </source>
</evidence>
<organism evidence="1 2">
    <name type="scientific">Marivita lacus</name>
    <dbReference type="NCBI Taxonomy" id="1323742"/>
    <lineage>
        <taxon>Bacteria</taxon>
        <taxon>Pseudomonadati</taxon>
        <taxon>Pseudomonadota</taxon>
        <taxon>Alphaproteobacteria</taxon>
        <taxon>Rhodobacterales</taxon>
        <taxon>Roseobacteraceae</taxon>
        <taxon>Marivita</taxon>
    </lineage>
</organism>
<reference evidence="2" key="1">
    <citation type="journal article" date="2019" name="Int. J. Syst. Evol. Microbiol.">
        <title>The Global Catalogue of Microorganisms (GCM) 10K type strain sequencing project: providing services to taxonomists for standard genome sequencing and annotation.</title>
        <authorList>
            <consortium name="The Broad Institute Genomics Platform"/>
            <consortium name="The Broad Institute Genome Sequencing Center for Infectious Disease"/>
            <person name="Wu L."/>
            <person name="Ma J."/>
        </authorList>
    </citation>
    <scope>NUCLEOTIDE SEQUENCE [LARGE SCALE GENOMIC DNA]</scope>
    <source>
        <strain evidence="2">CGMCC 1.12478</strain>
    </source>
</reference>
<gene>
    <name evidence="1" type="ORF">GCM10011363_11230</name>
</gene>
<dbReference type="RefSeq" id="WP_188480997.1">
    <property type="nucleotide sequence ID" value="NZ_BMFC01000002.1"/>
</dbReference>
<proteinExistence type="predicted"/>
<evidence type="ECO:0008006" key="3">
    <source>
        <dbReference type="Google" id="ProtNLM"/>
    </source>
</evidence>
<protein>
    <recommendedName>
        <fullName evidence="3">Lipoprotein</fullName>
    </recommendedName>
</protein>
<name>A0ABQ1KGK1_9RHOB</name>
<dbReference type="Proteomes" id="UP000645462">
    <property type="component" value="Unassembled WGS sequence"/>
</dbReference>
<dbReference type="EMBL" id="BMFC01000002">
    <property type="protein sequence ID" value="GGB96323.1"/>
    <property type="molecule type" value="Genomic_DNA"/>
</dbReference>